<dbReference type="Proteomes" id="UP000823388">
    <property type="component" value="Chromosome 1K"/>
</dbReference>
<dbReference type="SMART" id="SM00248">
    <property type="entry name" value="ANK"/>
    <property type="match status" value="2"/>
</dbReference>
<comment type="caution">
    <text evidence="2">The sequence shown here is derived from an EMBL/GenBank/DDBJ whole genome shotgun (WGS) entry which is preliminary data.</text>
</comment>
<protein>
    <recommendedName>
        <fullName evidence="4">Ankyrin repeat protein</fullName>
    </recommendedName>
</protein>
<dbReference type="InterPro" id="IPR002110">
    <property type="entry name" value="Ankyrin_rpt"/>
</dbReference>
<dbReference type="PRINTS" id="PR01415">
    <property type="entry name" value="ANKYRIN"/>
</dbReference>
<dbReference type="PROSITE" id="PS50297">
    <property type="entry name" value="ANK_REP_REGION"/>
    <property type="match status" value="2"/>
</dbReference>
<accession>A0A8T0XMX0</accession>
<name>A0A8T0XMX0_PANVG</name>
<keyword evidence="1" id="KW-0040">ANK repeat</keyword>
<dbReference type="PANTHER" id="PTHR46224">
    <property type="entry name" value="ANKYRIN REPEAT FAMILY PROTEIN"/>
    <property type="match status" value="1"/>
</dbReference>
<feature type="repeat" description="ANK" evidence="1">
    <location>
        <begin position="17"/>
        <end position="49"/>
    </location>
</feature>
<organism evidence="2 3">
    <name type="scientific">Panicum virgatum</name>
    <name type="common">Blackwell switchgrass</name>
    <dbReference type="NCBI Taxonomy" id="38727"/>
    <lineage>
        <taxon>Eukaryota</taxon>
        <taxon>Viridiplantae</taxon>
        <taxon>Streptophyta</taxon>
        <taxon>Embryophyta</taxon>
        <taxon>Tracheophyta</taxon>
        <taxon>Spermatophyta</taxon>
        <taxon>Magnoliopsida</taxon>
        <taxon>Liliopsida</taxon>
        <taxon>Poales</taxon>
        <taxon>Poaceae</taxon>
        <taxon>PACMAD clade</taxon>
        <taxon>Panicoideae</taxon>
        <taxon>Panicodae</taxon>
        <taxon>Paniceae</taxon>
        <taxon>Panicinae</taxon>
        <taxon>Panicum</taxon>
        <taxon>Panicum sect. Hiantes</taxon>
    </lineage>
</organism>
<dbReference type="Gene3D" id="1.25.40.20">
    <property type="entry name" value="Ankyrin repeat-containing domain"/>
    <property type="match status" value="1"/>
</dbReference>
<evidence type="ECO:0000313" key="2">
    <source>
        <dbReference type="EMBL" id="KAG2658503.1"/>
    </source>
</evidence>
<dbReference type="InterPro" id="IPR051616">
    <property type="entry name" value="Cul2-RING_E3_ligase_SR"/>
</dbReference>
<evidence type="ECO:0000313" key="3">
    <source>
        <dbReference type="Proteomes" id="UP000823388"/>
    </source>
</evidence>
<gene>
    <name evidence="2" type="ORF">PVAP13_1KG255125</name>
</gene>
<sequence>MVELLLAKGAYVDPVAIGGTPLHVAAAGGQDGTMKILLEHNADCNKTDMIIGVTPLFAAINVGSDKCAKLLVEAGADVNEECMFSAFFKSINGLDVSSECLNCLLEARAAGASNKTPNDFCCRLICLS</sequence>
<dbReference type="EMBL" id="CM029037">
    <property type="protein sequence ID" value="KAG2658503.1"/>
    <property type="molecule type" value="Genomic_DNA"/>
</dbReference>
<reference evidence="2" key="1">
    <citation type="submission" date="2020-05" db="EMBL/GenBank/DDBJ databases">
        <title>WGS assembly of Panicum virgatum.</title>
        <authorList>
            <person name="Lovell J.T."/>
            <person name="Jenkins J."/>
            <person name="Shu S."/>
            <person name="Juenger T.E."/>
            <person name="Schmutz J."/>
        </authorList>
    </citation>
    <scope>NUCLEOTIDE SEQUENCE</scope>
    <source>
        <strain evidence="2">AP13</strain>
    </source>
</reference>
<dbReference type="PROSITE" id="PS50088">
    <property type="entry name" value="ANK_REPEAT"/>
    <property type="match status" value="2"/>
</dbReference>
<evidence type="ECO:0000256" key="1">
    <source>
        <dbReference type="PROSITE-ProRule" id="PRU00023"/>
    </source>
</evidence>
<dbReference type="InterPro" id="IPR036770">
    <property type="entry name" value="Ankyrin_rpt-contain_sf"/>
</dbReference>
<dbReference type="AlphaFoldDB" id="A0A8T0XMX0"/>
<dbReference type="SUPFAM" id="SSF48403">
    <property type="entry name" value="Ankyrin repeat"/>
    <property type="match status" value="1"/>
</dbReference>
<evidence type="ECO:0008006" key="4">
    <source>
        <dbReference type="Google" id="ProtNLM"/>
    </source>
</evidence>
<feature type="repeat" description="ANK" evidence="1">
    <location>
        <begin position="51"/>
        <end position="83"/>
    </location>
</feature>
<keyword evidence="3" id="KW-1185">Reference proteome</keyword>
<dbReference type="Pfam" id="PF12796">
    <property type="entry name" value="Ank_2"/>
    <property type="match status" value="1"/>
</dbReference>
<proteinExistence type="predicted"/>
<dbReference type="PANTHER" id="PTHR46224:SF68">
    <property type="entry name" value="OS08G0325400 PROTEIN"/>
    <property type="match status" value="1"/>
</dbReference>